<dbReference type="Proteomes" id="UP000469421">
    <property type="component" value="Unassembled WGS sequence"/>
</dbReference>
<sequence length="273" mass="30003">MKDSSKPPVLLIHGMWSDGETLHEVRDAFIDQGYTVDSVTLPFHRPRAEHSSASLASLARARLQDYVEYLVDHVQKMGAAPIVVGHSMGGLLAQLLAARVACDRLILLSSAAPAGINGLGWSVFRTLGRNLFLFPLWRSATSLGLANVQYGIGNAQSEVVQREIYSTCSYESGMVTFQMTLAAFSKHTFANVEPSSIRCPILIIGGVEDRITSIGVQRRIAQRYGDRCTLIEIPGCDHWTVGGYYFREIRLAMFNWLEETAPALPDTEALMAG</sequence>
<gene>
    <name evidence="2" type="ORF">GFN93_04325</name>
</gene>
<accession>A0A6N7LQW0</accession>
<evidence type="ECO:0000313" key="3">
    <source>
        <dbReference type="Proteomes" id="UP000469421"/>
    </source>
</evidence>
<dbReference type="GO" id="GO:0016787">
    <property type="term" value="F:hydrolase activity"/>
    <property type="evidence" value="ECO:0007669"/>
    <property type="project" value="UniProtKB-KW"/>
</dbReference>
<organism evidence="2 3">
    <name type="scientific">Alcanivorax sediminis</name>
    <dbReference type="NCBI Taxonomy" id="2663008"/>
    <lineage>
        <taxon>Bacteria</taxon>
        <taxon>Pseudomonadati</taxon>
        <taxon>Pseudomonadota</taxon>
        <taxon>Gammaproteobacteria</taxon>
        <taxon>Oceanospirillales</taxon>
        <taxon>Alcanivoracaceae</taxon>
        <taxon>Alcanivorax</taxon>
    </lineage>
</organism>
<reference evidence="2 3" key="1">
    <citation type="submission" date="2019-10" db="EMBL/GenBank/DDBJ databases">
        <title>Alcanivorax sp.PA15-N-34 draft genome sequence.</title>
        <authorList>
            <person name="Liao X."/>
            <person name="Shao Z."/>
        </authorList>
    </citation>
    <scope>NUCLEOTIDE SEQUENCE [LARGE SCALE GENOMIC DNA]</scope>
    <source>
        <strain evidence="2 3">PA15-N-34</strain>
    </source>
</reference>
<keyword evidence="2" id="KW-0378">Hydrolase</keyword>
<protein>
    <submittedName>
        <fullName evidence="2">Alpha/beta fold hydrolase</fullName>
    </submittedName>
</protein>
<dbReference type="InterPro" id="IPR000073">
    <property type="entry name" value="AB_hydrolase_1"/>
</dbReference>
<evidence type="ECO:0000313" key="2">
    <source>
        <dbReference type="EMBL" id="MQX52462.1"/>
    </source>
</evidence>
<comment type="caution">
    <text evidence="2">The sequence shown here is derived from an EMBL/GenBank/DDBJ whole genome shotgun (WGS) entry which is preliminary data.</text>
</comment>
<dbReference type="EMBL" id="WIRE01000001">
    <property type="protein sequence ID" value="MQX52462.1"/>
    <property type="molecule type" value="Genomic_DNA"/>
</dbReference>
<name>A0A6N7LQW0_9GAMM</name>
<dbReference type="RefSeq" id="WP_153499216.1">
    <property type="nucleotide sequence ID" value="NZ_WIRE01000001.1"/>
</dbReference>
<evidence type="ECO:0000259" key="1">
    <source>
        <dbReference type="Pfam" id="PF12697"/>
    </source>
</evidence>
<dbReference type="Gene3D" id="3.40.50.1820">
    <property type="entry name" value="alpha/beta hydrolase"/>
    <property type="match status" value="1"/>
</dbReference>
<feature type="domain" description="AB hydrolase-1" evidence="1">
    <location>
        <begin position="9"/>
        <end position="239"/>
    </location>
</feature>
<dbReference type="SUPFAM" id="SSF53474">
    <property type="entry name" value="alpha/beta-Hydrolases"/>
    <property type="match status" value="1"/>
</dbReference>
<proteinExistence type="predicted"/>
<dbReference type="PANTHER" id="PTHR43689">
    <property type="entry name" value="HYDROLASE"/>
    <property type="match status" value="1"/>
</dbReference>
<dbReference type="PANTHER" id="PTHR43689:SF8">
    <property type="entry name" value="ALPHA_BETA-HYDROLASES SUPERFAMILY PROTEIN"/>
    <property type="match status" value="1"/>
</dbReference>
<dbReference type="Pfam" id="PF12697">
    <property type="entry name" value="Abhydrolase_6"/>
    <property type="match status" value="1"/>
</dbReference>
<keyword evidence="3" id="KW-1185">Reference proteome</keyword>
<dbReference type="InterPro" id="IPR029058">
    <property type="entry name" value="AB_hydrolase_fold"/>
</dbReference>
<dbReference type="AlphaFoldDB" id="A0A6N7LQW0"/>